<evidence type="ECO:0000256" key="2">
    <source>
        <dbReference type="ARBA" id="ARBA00022695"/>
    </source>
</evidence>
<dbReference type="EMBL" id="JABWUV010000024">
    <property type="protein sequence ID" value="KAF6277387.1"/>
    <property type="molecule type" value="Genomic_DNA"/>
</dbReference>
<evidence type="ECO:0000256" key="3">
    <source>
        <dbReference type="ARBA" id="ARBA00022722"/>
    </source>
</evidence>
<dbReference type="Gene3D" id="2.30.30.850">
    <property type="match status" value="1"/>
</dbReference>
<dbReference type="VEuPathDB" id="HostDB:LOC118674042"/>
<dbReference type="Proteomes" id="UP000527355">
    <property type="component" value="Unassembled WGS sequence"/>
</dbReference>
<evidence type="ECO:0000256" key="1">
    <source>
        <dbReference type="ARBA" id="ARBA00022679"/>
    </source>
</evidence>
<name>A0A7J7RMX2_MYOMY</name>
<protein>
    <recommendedName>
        <fullName evidence="6">Murine leukemia virus integrase C-terminal domain-containing protein</fullName>
    </recommendedName>
</protein>
<evidence type="ECO:0000259" key="6">
    <source>
        <dbReference type="Pfam" id="PF18697"/>
    </source>
</evidence>
<sequence>MSTGEAFGTVTEQQARRFQRVHEDIWPRLRAIYGTSPTPTPHQHRPGDWVYIRRYCWETLEPRWKGPYTVVLKTPTALKVDGVTTWVHPERLHHQMEHRSIEINATRSSSSYGVLDLPDASNMTRDCSCHQEPPQYCAIHLDNACIFMDMAPKRQGPFIGSHV</sequence>
<organism evidence="7 8">
    <name type="scientific">Myotis myotis</name>
    <name type="common">Greater mouse-eared bat</name>
    <name type="synonym">Vespertilio myotis</name>
    <dbReference type="NCBI Taxonomy" id="51298"/>
    <lineage>
        <taxon>Eukaryota</taxon>
        <taxon>Metazoa</taxon>
        <taxon>Chordata</taxon>
        <taxon>Craniata</taxon>
        <taxon>Vertebrata</taxon>
        <taxon>Euteleostomi</taxon>
        <taxon>Mammalia</taxon>
        <taxon>Eutheria</taxon>
        <taxon>Laurasiatheria</taxon>
        <taxon>Chiroptera</taxon>
        <taxon>Yangochiroptera</taxon>
        <taxon>Vespertilionidae</taxon>
        <taxon>Myotis</taxon>
    </lineage>
</organism>
<dbReference type="GO" id="GO:0004519">
    <property type="term" value="F:endonuclease activity"/>
    <property type="evidence" value="ECO:0007669"/>
    <property type="project" value="UniProtKB-KW"/>
</dbReference>
<dbReference type="GO" id="GO:0016787">
    <property type="term" value="F:hydrolase activity"/>
    <property type="evidence" value="ECO:0007669"/>
    <property type="project" value="UniProtKB-KW"/>
</dbReference>
<keyword evidence="5" id="KW-0378">Hydrolase</keyword>
<evidence type="ECO:0000256" key="4">
    <source>
        <dbReference type="ARBA" id="ARBA00022759"/>
    </source>
</evidence>
<keyword evidence="4" id="KW-0255">Endonuclease</keyword>
<reference evidence="7 8" key="1">
    <citation type="journal article" date="2020" name="Nature">
        <title>Six reference-quality genomes reveal evolution of bat adaptations.</title>
        <authorList>
            <person name="Jebb D."/>
            <person name="Huang Z."/>
            <person name="Pippel M."/>
            <person name="Hughes G.M."/>
            <person name="Lavrichenko K."/>
            <person name="Devanna P."/>
            <person name="Winkler S."/>
            <person name="Jermiin L.S."/>
            <person name="Skirmuntt E.C."/>
            <person name="Katzourakis A."/>
            <person name="Burkitt-Gray L."/>
            <person name="Ray D.A."/>
            <person name="Sullivan K.A.M."/>
            <person name="Roscito J.G."/>
            <person name="Kirilenko B.M."/>
            <person name="Davalos L.M."/>
            <person name="Corthals A.P."/>
            <person name="Power M.L."/>
            <person name="Jones G."/>
            <person name="Ransome R.D."/>
            <person name="Dechmann D.K.N."/>
            <person name="Locatelli A.G."/>
            <person name="Puechmaille S.J."/>
            <person name="Fedrigo O."/>
            <person name="Jarvis E.D."/>
            <person name="Hiller M."/>
            <person name="Vernes S.C."/>
            <person name="Myers E.W."/>
            <person name="Teeling E.C."/>
        </authorList>
    </citation>
    <scope>NUCLEOTIDE SEQUENCE [LARGE SCALE GENOMIC DNA]</scope>
    <source>
        <strain evidence="7">MMyoMyo1</strain>
        <tissue evidence="7">Flight muscle</tissue>
    </source>
</reference>
<evidence type="ECO:0000256" key="5">
    <source>
        <dbReference type="ARBA" id="ARBA00022801"/>
    </source>
</evidence>
<keyword evidence="1" id="KW-0808">Transferase</keyword>
<dbReference type="GO" id="GO:0016779">
    <property type="term" value="F:nucleotidyltransferase activity"/>
    <property type="evidence" value="ECO:0007669"/>
    <property type="project" value="UniProtKB-KW"/>
</dbReference>
<accession>A0A7J7RMX2</accession>
<dbReference type="InterPro" id="IPR040643">
    <property type="entry name" value="MLVIN_C"/>
</dbReference>
<feature type="domain" description="Murine leukemia virus integrase C-terminal" evidence="6">
    <location>
        <begin position="42"/>
        <end position="89"/>
    </location>
</feature>
<keyword evidence="8" id="KW-1185">Reference proteome</keyword>
<dbReference type="Pfam" id="PF18697">
    <property type="entry name" value="MLVIN_C"/>
    <property type="match status" value="1"/>
</dbReference>
<proteinExistence type="predicted"/>
<dbReference type="AlphaFoldDB" id="A0A7J7RMX2"/>
<keyword evidence="2" id="KW-0548">Nucleotidyltransferase</keyword>
<keyword evidence="3" id="KW-0540">Nuclease</keyword>
<evidence type="ECO:0000313" key="7">
    <source>
        <dbReference type="EMBL" id="KAF6277387.1"/>
    </source>
</evidence>
<gene>
    <name evidence="7" type="ORF">mMyoMyo1_010256</name>
</gene>
<comment type="caution">
    <text evidence="7">The sequence shown here is derived from an EMBL/GenBank/DDBJ whole genome shotgun (WGS) entry which is preliminary data.</text>
</comment>
<evidence type="ECO:0000313" key="8">
    <source>
        <dbReference type="Proteomes" id="UP000527355"/>
    </source>
</evidence>